<dbReference type="InterPro" id="IPR018467">
    <property type="entry name" value="CCT_CS"/>
</dbReference>
<protein>
    <recommendedName>
        <fullName evidence="2">Protein TIFY</fullName>
    </recommendedName>
    <alternativeName>
        <fullName evidence="2">Jasmonate ZIM domain-containing protein</fullName>
    </alternativeName>
</protein>
<dbReference type="GO" id="GO:2000022">
    <property type="term" value="P:regulation of jasmonic acid mediated signaling pathway"/>
    <property type="evidence" value="ECO:0007669"/>
    <property type="project" value="UniProtKB-UniRule"/>
</dbReference>
<evidence type="ECO:0000256" key="2">
    <source>
        <dbReference type="RuleBase" id="RU369065"/>
    </source>
</evidence>
<dbReference type="GO" id="GO:0005634">
    <property type="term" value="C:nucleus"/>
    <property type="evidence" value="ECO:0007669"/>
    <property type="project" value="UniProtKB-SubCell"/>
</dbReference>
<comment type="subcellular location">
    <subcellularLocation>
        <location evidence="2">Nucleus</location>
    </subcellularLocation>
</comment>
<evidence type="ECO:0000259" key="3">
    <source>
        <dbReference type="PROSITE" id="PS51320"/>
    </source>
</evidence>
<evidence type="ECO:0000256" key="1">
    <source>
        <dbReference type="ARBA" id="ARBA00008614"/>
    </source>
</evidence>
<evidence type="ECO:0000313" key="4">
    <source>
        <dbReference type="EMBL" id="RDX86609.1"/>
    </source>
</evidence>
<dbReference type="AlphaFoldDB" id="A0A371G7S1"/>
<comment type="caution">
    <text evidence="4">The sequence shown here is derived from an EMBL/GenBank/DDBJ whole genome shotgun (WGS) entry which is preliminary data.</text>
</comment>
<dbReference type="InterPro" id="IPR010399">
    <property type="entry name" value="Tify_dom"/>
</dbReference>
<keyword evidence="5" id="KW-1185">Reference proteome</keyword>
<name>A0A371G7S1_MUCPR</name>
<dbReference type="InterPro" id="IPR040390">
    <property type="entry name" value="TIFY/JAZ"/>
</dbReference>
<dbReference type="SMART" id="SM00979">
    <property type="entry name" value="TIFY"/>
    <property type="match status" value="1"/>
</dbReference>
<dbReference type="GO" id="GO:0031347">
    <property type="term" value="P:regulation of defense response"/>
    <property type="evidence" value="ECO:0007669"/>
    <property type="project" value="UniProtKB-UniRule"/>
</dbReference>
<dbReference type="PANTHER" id="PTHR33077">
    <property type="entry name" value="PROTEIN TIFY 4A-RELATED-RELATED"/>
    <property type="match status" value="1"/>
</dbReference>
<dbReference type="Pfam" id="PF06200">
    <property type="entry name" value="tify"/>
    <property type="match status" value="1"/>
</dbReference>
<accession>A0A371G7S1</accession>
<dbReference type="STRING" id="157652.A0A371G7S1"/>
<dbReference type="Proteomes" id="UP000257109">
    <property type="component" value="Unassembled WGS sequence"/>
</dbReference>
<dbReference type="GO" id="GO:0009611">
    <property type="term" value="P:response to wounding"/>
    <property type="evidence" value="ECO:0007669"/>
    <property type="project" value="UniProtKB-UniRule"/>
</dbReference>
<dbReference type="Pfam" id="PF09425">
    <property type="entry name" value="Jas_motif"/>
    <property type="match status" value="1"/>
</dbReference>
<dbReference type="PROSITE" id="PS51320">
    <property type="entry name" value="TIFY"/>
    <property type="match status" value="1"/>
</dbReference>
<dbReference type="OrthoDB" id="1937734at2759"/>
<keyword evidence="2" id="KW-0539">Nucleus</keyword>
<proteinExistence type="inferred from homology"/>
<comment type="similarity">
    <text evidence="1 2">Belongs to the TIFY/JAZ family.</text>
</comment>
<keyword evidence="2" id="KW-1184">Jasmonic acid signaling pathway</keyword>
<evidence type="ECO:0000313" key="5">
    <source>
        <dbReference type="Proteomes" id="UP000257109"/>
    </source>
</evidence>
<feature type="non-terminal residue" evidence="4">
    <location>
        <position position="1"/>
    </location>
</feature>
<organism evidence="4 5">
    <name type="scientific">Mucuna pruriens</name>
    <name type="common">Velvet bean</name>
    <name type="synonym">Dolichos pruriens</name>
    <dbReference type="NCBI Taxonomy" id="157652"/>
    <lineage>
        <taxon>Eukaryota</taxon>
        <taxon>Viridiplantae</taxon>
        <taxon>Streptophyta</taxon>
        <taxon>Embryophyta</taxon>
        <taxon>Tracheophyta</taxon>
        <taxon>Spermatophyta</taxon>
        <taxon>Magnoliopsida</taxon>
        <taxon>eudicotyledons</taxon>
        <taxon>Gunneridae</taxon>
        <taxon>Pentapetalae</taxon>
        <taxon>rosids</taxon>
        <taxon>fabids</taxon>
        <taxon>Fabales</taxon>
        <taxon>Fabaceae</taxon>
        <taxon>Papilionoideae</taxon>
        <taxon>50 kb inversion clade</taxon>
        <taxon>NPAAA clade</taxon>
        <taxon>indigoferoid/millettioid clade</taxon>
        <taxon>Phaseoleae</taxon>
        <taxon>Mucuna</taxon>
    </lineage>
</organism>
<comment type="domain">
    <text evidence="2">The jas domain is required for interaction with COI1.</text>
</comment>
<dbReference type="EMBL" id="QJKJ01006468">
    <property type="protein sequence ID" value="RDX86609.1"/>
    <property type="molecule type" value="Genomic_DNA"/>
</dbReference>
<feature type="domain" description="Tify" evidence="3">
    <location>
        <begin position="41"/>
        <end position="76"/>
    </location>
</feature>
<gene>
    <name evidence="4" type="primary">TIFY10B</name>
    <name evidence="4" type="ORF">CR513_32048</name>
</gene>
<reference evidence="4" key="1">
    <citation type="submission" date="2018-05" db="EMBL/GenBank/DDBJ databases">
        <title>Draft genome of Mucuna pruriens seed.</title>
        <authorList>
            <person name="Nnadi N.E."/>
            <person name="Vos R."/>
            <person name="Hasami M.H."/>
            <person name="Devisetty U.K."/>
            <person name="Aguiy J.C."/>
        </authorList>
    </citation>
    <scope>NUCLEOTIDE SEQUENCE [LARGE SCALE GENOMIC DNA]</scope>
    <source>
        <strain evidence="4">JCA_2017</strain>
    </source>
</reference>
<comment type="function">
    <text evidence="2">Repressor of jasmonate responses.</text>
</comment>
<sequence>MNPWNMTTTKLLSQQVAYPPHLFVEEIPNMGNSSVNKGVTQEPRGSQMTIFYGGQVIVFDDIQADKAKDIMSFAGTGVSQNQNNYAYTFPAAVSACSTRPFPFLMNIIPTTANNSVQEHPQAPSKPVICDLPLTRKASLHRFLEKRKDRIAARAPYHTSNPMAALNKQAESMSWLALTPKSPQDESESSSNFVLY</sequence>
<dbReference type="PANTHER" id="PTHR33077:SF140">
    <property type="entry name" value="PROTEIN TIFY 10B"/>
    <property type="match status" value="1"/>
</dbReference>